<reference evidence="11" key="1">
    <citation type="journal article" date="2019" name="Int. J. Syst. Evol. Microbiol.">
        <title>The Global Catalogue of Microorganisms (GCM) 10K type strain sequencing project: providing services to taxonomists for standard genome sequencing and annotation.</title>
        <authorList>
            <consortium name="The Broad Institute Genomics Platform"/>
            <consortium name="The Broad Institute Genome Sequencing Center for Infectious Disease"/>
            <person name="Wu L."/>
            <person name="Ma J."/>
        </authorList>
    </citation>
    <scope>NUCLEOTIDE SEQUENCE [LARGE SCALE GENOMIC DNA]</scope>
    <source>
        <strain evidence="11">JCM 18541</strain>
    </source>
</reference>
<accession>A0ABP9BAV2</accession>
<feature type="transmembrane region" description="Helical" evidence="8">
    <location>
        <begin position="73"/>
        <end position="95"/>
    </location>
</feature>
<feature type="transmembrane region" description="Helical" evidence="8">
    <location>
        <begin position="116"/>
        <end position="134"/>
    </location>
</feature>
<feature type="transmembrane region" description="Helical" evidence="8">
    <location>
        <begin position="197"/>
        <end position="216"/>
    </location>
</feature>
<keyword evidence="3 10" id="KW-0645">Protease</keyword>
<comment type="subcellular location">
    <subcellularLocation>
        <location evidence="1">Membrane</location>
        <topology evidence="1">Multi-pass membrane protein</topology>
    </subcellularLocation>
</comment>
<dbReference type="EMBL" id="BAABKP010000001">
    <property type="protein sequence ID" value="GAA4791604.1"/>
    <property type="molecule type" value="Genomic_DNA"/>
</dbReference>
<dbReference type="PANTHER" id="PTHR43066:SF1">
    <property type="entry name" value="RHOMBOID PROTEIN 2"/>
    <property type="match status" value="1"/>
</dbReference>
<keyword evidence="7 8" id="KW-0472">Membrane</keyword>
<dbReference type="Pfam" id="PF01694">
    <property type="entry name" value="Rhomboid"/>
    <property type="match status" value="1"/>
</dbReference>
<dbReference type="GO" id="GO:0008233">
    <property type="term" value="F:peptidase activity"/>
    <property type="evidence" value="ECO:0007669"/>
    <property type="project" value="UniProtKB-KW"/>
</dbReference>
<dbReference type="GO" id="GO:0006508">
    <property type="term" value="P:proteolysis"/>
    <property type="evidence" value="ECO:0007669"/>
    <property type="project" value="UniProtKB-KW"/>
</dbReference>
<evidence type="ECO:0000256" key="4">
    <source>
        <dbReference type="ARBA" id="ARBA00022692"/>
    </source>
</evidence>
<keyword evidence="11" id="KW-1185">Reference proteome</keyword>
<dbReference type="Gene3D" id="1.20.1540.10">
    <property type="entry name" value="Rhomboid-like"/>
    <property type="match status" value="1"/>
</dbReference>
<organism evidence="10 11">
    <name type="scientific">Rothia endophytica</name>
    <dbReference type="NCBI Taxonomy" id="1324766"/>
    <lineage>
        <taxon>Bacteria</taxon>
        <taxon>Bacillati</taxon>
        <taxon>Actinomycetota</taxon>
        <taxon>Actinomycetes</taxon>
        <taxon>Micrococcales</taxon>
        <taxon>Micrococcaceae</taxon>
        <taxon>Rothia</taxon>
    </lineage>
</organism>
<evidence type="ECO:0000256" key="8">
    <source>
        <dbReference type="SAM" id="Phobius"/>
    </source>
</evidence>
<comment type="similarity">
    <text evidence="2">Belongs to the peptidase S54 family.</text>
</comment>
<evidence type="ECO:0000256" key="7">
    <source>
        <dbReference type="ARBA" id="ARBA00023136"/>
    </source>
</evidence>
<keyword evidence="5" id="KW-0378">Hydrolase</keyword>
<gene>
    <name evidence="10" type="ORF">GCM10023352_07240</name>
</gene>
<dbReference type="SUPFAM" id="SSF144091">
    <property type="entry name" value="Rhomboid-like"/>
    <property type="match status" value="1"/>
</dbReference>
<feature type="transmembrane region" description="Helical" evidence="8">
    <location>
        <begin position="169"/>
        <end position="191"/>
    </location>
</feature>
<dbReference type="PANTHER" id="PTHR43066">
    <property type="entry name" value="RHOMBOID-RELATED PROTEIN"/>
    <property type="match status" value="1"/>
</dbReference>
<evidence type="ECO:0000256" key="1">
    <source>
        <dbReference type="ARBA" id="ARBA00004141"/>
    </source>
</evidence>
<evidence type="ECO:0000256" key="3">
    <source>
        <dbReference type="ARBA" id="ARBA00022670"/>
    </source>
</evidence>
<proteinExistence type="inferred from homology"/>
<evidence type="ECO:0000256" key="2">
    <source>
        <dbReference type="ARBA" id="ARBA00009045"/>
    </source>
</evidence>
<comment type="caution">
    <text evidence="10">The sequence shown here is derived from an EMBL/GenBank/DDBJ whole genome shotgun (WGS) entry which is preliminary data.</text>
</comment>
<evidence type="ECO:0000256" key="5">
    <source>
        <dbReference type="ARBA" id="ARBA00022801"/>
    </source>
</evidence>
<protein>
    <submittedName>
        <fullName evidence="10">Rhomboid family intramembrane serine protease</fullName>
    </submittedName>
</protein>
<keyword evidence="6 8" id="KW-1133">Transmembrane helix</keyword>
<dbReference type="Proteomes" id="UP001500187">
    <property type="component" value="Unassembled WGS sequence"/>
</dbReference>
<sequence length="222" mass="23339">MSDFWERFKEARTHHYQQMGNAPDANSPAKGRGPVINAGVFTPLVILLGIMWAAYAISFVVPGSLGWLGIRSWNLAGLGGIFTAPFIHSGLRHLVGNTLSLAVLGALISLEGARRFLSVSLLVATVAGLGAWAVNAPGVVTVGASGLVFGYFGYLVAGAFFTDWGSGKLLRVVLAVLVIAVYGASIFFGLVGVRAGISWQAHLFGLLGGVLAAWMIRGKDRV</sequence>
<dbReference type="RefSeq" id="WP_345444827.1">
    <property type="nucleotide sequence ID" value="NZ_BAABKP010000001.1"/>
</dbReference>
<keyword evidence="4 8" id="KW-0812">Transmembrane</keyword>
<feature type="transmembrane region" description="Helical" evidence="8">
    <location>
        <begin position="140"/>
        <end position="162"/>
    </location>
</feature>
<dbReference type="InterPro" id="IPR035952">
    <property type="entry name" value="Rhomboid-like_sf"/>
</dbReference>
<evidence type="ECO:0000313" key="11">
    <source>
        <dbReference type="Proteomes" id="UP001500187"/>
    </source>
</evidence>
<dbReference type="InterPro" id="IPR022764">
    <property type="entry name" value="Peptidase_S54_rhomboid_dom"/>
</dbReference>
<feature type="transmembrane region" description="Helical" evidence="8">
    <location>
        <begin position="40"/>
        <end position="61"/>
    </location>
</feature>
<feature type="domain" description="Peptidase S54 rhomboid" evidence="9">
    <location>
        <begin position="81"/>
        <end position="217"/>
    </location>
</feature>
<evidence type="ECO:0000259" key="9">
    <source>
        <dbReference type="Pfam" id="PF01694"/>
    </source>
</evidence>
<name>A0ABP9BAV2_9MICC</name>
<evidence type="ECO:0000256" key="6">
    <source>
        <dbReference type="ARBA" id="ARBA00022989"/>
    </source>
</evidence>
<evidence type="ECO:0000313" key="10">
    <source>
        <dbReference type="EMBL" id="GAA4791604.1"/>
    </source>
</evidence>